<sequence length="587" mass="66120">MPCNATATPFELERGSASEFLPVTTPPPATVWKPHEEDDAGALRPKRWQRLLSEYRVAEFGCTFVMFLVAKSFTLMAVNDRPIPRIEIRLNSTTTVHARDPTVDERKLHEQVPMWSLIVFGVGIPILTNLLLNFVLPKIRDVRVIPHDVRDFLLSLAQGVTMSTLLTQFTKHVTGRFRPSFYDMCGWDYDAVWDGVTNLCTDAAGEKEGRKSFPSGHASFAWVTMLLLTLYLLGRSRLNCTSRSESAMRGGTKALKLFLCFVPCLAASWVAITRSIDNWHHYSDILAGSIIGAISASFAYSYNYGSIFCWKYAGLPCEAIHEKLKCESMSGDIQEAQEKLMNRNTRVSGTYKYSFAFSREMGDVAGDFRLEADGYQPVCTPALDEKHSSDVATDPADSAEARPSSKKWQKLLRDYRVIEYAFAIHLYIIARRLGKWMKMHKRAFPRIEMRLNSTTSTWGRDPAMTGQTIGASANVHANYRQPCDRNRRSTSRASDGYEATRLAMMKGARVFPPETRHLSGRLWAYSRSTCLDVHVSLVLNKATQFFRKACGRSNFSSAFFRAWGRHGLPSCAPPTTDIITVTSWRAV</sequence>
<dbReference type="Gene3D" id="1.20.144.10">
    <property type="entry name" value="Phosphatidic acid phosphatase type 2/haloperoxidase"/>
    <property type="match status" value="1"/>
</dbReference>
<dbReference type="VEuPathDB" id="FungiDB:PC110_g10747"/>
<feature type="transmembrane region" description="Helical" evidence="6">
    <location>
        <begin position="284"/>
        <end position="302"/>
    </location>
</feature>
<evidence type="ECO:0000256" key="1">
    <source>
        <dbReference type="ARBA" id="ARBA00004141"/>
    </source>
</evidence>
<dbReference type="EMBL" id="RCMV01000140">
    <property type="protein sequence ID" value="KAG3223587.1"/>
    <property type="molecule type" value="Genomic_DNA"/>
</dbReference>
<evidence type="ECO:0000256" key="4">
    <source>
        <dbReference type="ARBA" id="ARBA00022989"/>
    </source>
</evidence>
<dbReference type="VEuPathDB" id="FungiDB:PC110_g10746"/>
<dbReference type="Pfam" id="PF01569">
    <property type="entry name" value="PAP2"/>
    <property type="match status" value="1"/>
</dbReference>
<evidence type="ECO:0000256" key="6">
    <source>
        <dbReference type="SAM" id="Phobius"/>
    </source>
</evidence>
<evidence type="ECO:0000256" key="3">
    <source>
        <dbReference type="ARBA" id="ARBA00022692"/>
    </source>
</evidence>
<dbReference type="GO" id="GO:0046839">
    <property type="term" value="P:phospholipid dephosphorylation"/>
    <property type="evidence" value="ECO:0007669"/>
    <property type="project" value="TreeGrafter"/>
</dbReference>
<feature type="transmembrane region" description="Helical" evidence="6">
    <location>
        <begin position="254"/>
        <end position="272"/>
    </location>
</feature>
<keyword evidence="3 6" id="KW-0812">Transmembrane</keyword>
<feature type="transmembrane region" description="Helical" evidence="6">
    <location>
        <begin position="57"/>
        <end position="78"/>
    </location>
</feature>
<keyword evidence="5 6" id="KW-0472">Membrane</keyword>
<dbReference type="Proteomes" id="UP000760860">
    <property type="component" value="Unassembled WGS sequence"/>
</dbReference>
<dbReference type="AlphaFoldDB" id="A0A8T1IGH8"/>
<evidence type="ECO:0000313" key="8">
    <source>
        <dbReference type="EMBL" id="KAG3223587.1"/>
    </source>
</evidence>
<dbReference type="InterPro" id="IPR036938">
    <property type="entry name" value="PAP2/HPO_sf"/>
</dbReference>
<protein>
    <recommendedName>
        <fullName evidence="7">Phosphatidic acid phosphatase type 2/haloperoxidase domain-containing protein</fullName>
    </recommendedName>
</protein>
<dbReference type="SMART" id="SM00014">
    <property type="entry name" value="acidPPc"/>
    <property type="match status" value="1"/>
</dbReference>
<accession>A0A8T1IGH8</accession>
<comment type="caution">
    <text evidence="8">The sequence shown here is derived from an EMBL/GenBank/DDBJ whole genome shotgun (WGS) entry which is preliminary data.</text>
</comment>
<comment type="subcellular location">
    <subcellularLocation>
        <location evidence="1">Membrane</location>
        <topology evidence="1">Multi-pass membrane protein</topology>
    </subcellularLocation>
</comment>
<keyword evidence="4 6" id="KW-1133">Transmembrane helix</keyword>
<dbReference type="InterPro" id="IPR000326">
    <property type="entry name" value="PAP2/HPO"/>
</dbReference>
<comment type="similarity">
    <text evidence="2">Belongs to the PA-phosphatase related phosphoesterase family.</text>
</comment>
<feature type="domain" description="Phosphatidic acid phosphatase type 2/haloperoxidase" evidence="7">
    <location>
        <begin position="152"/>
        <end position="300"/>
    </location>
</feature>
<organism evidence="8 9">
    <name type="scientific">Phytophthora cactorum</name>
    <dbReference type="NCBI Taxonomy" id="29920"/>
    <lineage>
        <taxon>Eukaryota</taxon>
        <taxon>Sar</taxon>
        <taxon>Stramenopiles</taxon>
        <taxon>Oomycota</taxon>
        <taxon>Peronosporomycetes</taxon>
        <taxon>Peronosporales</taxon>
        <taxon>Peronosporaceae</taxon>
        <taxon>Phytophthora</taxon>
    </lineage>
</organism>
<name>A0A8T1IGH8_9STRA</name>
<evidence type="ECO:0000313" key="9">
    <source>
        <dbReference type="Proteomes" id="UP000760860"/>
    </source>
</evidence>
<dbReference type="PANTHER" id="PTHR10165">
    <property type="entry name" value="LIPID PHOSPHATE PHOSPHATASE"/>
    <property type="match status" value="1"/>
</dbReference>
<proteinExistence type="inferred from homology"/>
<feature type="transmembrane region" description="Helical" evidence="6">
    <location>
        <begin position="217"/>
        <end position="234"/>
    </location>
</feature>
<dbReference type="SUPFAM" id="SSF48317">
    <property type="entry name" value="Acid phosphatase/Vanadium-dependent haloperoxidase"/>
    <property type="match status" value="1"/>
</dbReference>
<gene>
    <name evidence="8" type="ORF">PC129_g5741</name>
</gene>
<feature type="transmembrane region" description="Helical" evidence="6">
    <location>
        <begin position="114"/>
        <end position="136"/>
    </location>
</feature>
<reference evidence="8" key="1">
    <citation type="submission" date="2018-05" db="EMBL/GenBank/DDBJ databases">
        <title>Effector identification in a new, highly contiguous assembly of the strawberry crown rot pathogen Phytophthora cactorum.</title>
        <authorList>
            <person name="Armitage A.D."/>
            <person name="Nellist C.F."/>
            <person name="Bates H."/>
            <person name="Vickerstaff R.J."/>
            <person name="Harrison R.J."/>
        </authorList>
    </citation>
    <scope>NUCLEOTIDE SEQUENCE</scope>
    <source>
        <strain evidence="8">P421</strain>
    </source>
</reference>
<evidence type="ECO:0000259" key="7">
    <source>
        <dbReference type="SMART" id="SM00014"/>
    </source>
</evidence>
<dbReference type="PANTHER" id="PTHR10165:SF35">
    <property type="entry name" value="RE23632P"/>
    <property type="match status" value="1"/>
</dbReference>
<dbReference type="FunFam" id="1.20.144.10:FF:000055">
    <property type="entry name" value="Uncharacterized protein"/>
    <property type="match status" value="1"/>
</dbReference>
<evidence type="ECO:0000256" key="2">
    <source>
        <dbReference type="ARBA" id="ARBA00008816"/>
    </source>
</evidence>
<dbReference type="GO" id="GO:0016020">
    <property type="term" value="C:membrane"/>
    <property type="evidence" value="ECO:0007669"/>
    <property type="project" value="UniProtKB-SubCell"/>
</dbReference>
<dbReference type="InterPro" id="IPR043216">
    <property type="entry name" value="PAP-like"/>
</dbReference>
<evidence type="ECO:0000256" key="5">
    <source>
        <dbReference type="ARBA" id="ARBA00023136"/>
    </source>
</evidence>
<dbReference type="GO" id="GO:0008195">
    <property type="term" value="F:phosphatidate phosphatase activity"/>
    <property type="evidence" value="ECO:0007669"/>
    <property type="project" value="TreeGrafter"/>
</dbReference>
<dbReference type="GO" id="GO:0006644">
    <property type="term" value="P:phospholipid metabolic process"/>
    <property type="evidence" value="ECO:0007669"/>
    <property type="project" value="InterPro"/>
</dbReference>